<gene>
    <name evidence="3" type="ORF">TSOC_011474</name>
</gene>
<dbReference type="AlphaFoldDB" id="A0A2J7ZQI9"/>
<evidence type="ECO:0000313" key="3">
    <source>
        <dbReference type="EMBL" id="PNH02535.1"/>
    </source>
</evidence>
<accession>A0A2J7ZQI9</accession>
<reference evidence="3 4" key="1">
    <citation type="journal article" date="2017" name="Mol. Biol. Evol.">
        <title>The 4-celled Tetrabaena socialis nuclear genome reveals the essential components for genetic control of cell number at the origin of multicellularity in the volvocine lineage.</title>
        <authorList>
            <person name="Featherston J."/>
            <person name="Arakaki Y."/>
            <person name="Hanschen E.R."/>
            <person name="Ferris P.J."/>
            <person name="Michod R.E."/>
            <person name="Olson B.J.S.C."/>
            <person name="Nozaki H."/>
            <person name="Durand P.M."/>
        </authorList>
    </citation>
    <scope>NUCLEOTIDE SEQUENCE [LARGE SCALE GENOMIC DNA]</scope>
    <source>
        <strain evidence="3 4">NIES-571</strain>
    </source>
</reference>
<dbReference type="PANTHER" id="PTHR14534:SF3">
    <property type="entry name" value="GID COMPLEX SUBUNIT 4 HOMOLOG"/>
    <property type="match status" value="1"/>
</dbReference>
<comment type="caution">
    <text evidence="3">The sequence shown here is derived from an EMBL/GenBank/DDBJ whole genome shotgun (WGS) entry which is preliminary data.</text>
</comment>
<dbReference type="GO" id="GO:0043161">
    <property type="term" value="P:proteasome-mediated ubiquitin-dependent protein catabolic process"/>
    <property type="evidence" value="ECO:0007669"/>
    <property type="project" value="TreeGrafter"/>
</dbReference>
<proteinExistence type="inferred from homology"/>
<evidence type="ECO:0000313" key="4">
    <source>
        <dbReference type="Proteomes" id="UP000236333"/>
    </source>
</evidence>
<dbReference type="GO" id="GO:0005773">
    <property type="term" value="C:vacuole"/>
    <property type="evidence" value="ECO:0007669"/>
    <property type="project" value="GOC"/>
</dbReference>
<sequence>MDGWQEEDVPAFQRHLILPRLARLAGALRSFQSVVLDTSDLPGPFYRDESLSDGADAEQSDDGMEVEEEEQEEEQEEQEEAGPSPRGLRPSSCSFLMPGRVFVGSQRLHGAHREQEDHWAVTATLYGCDFSTGVLCGSMVAQSTGAKKPIVTFWEGEIVDNVNHTLFTGRKWGACPSQDTDLRHWGRCPGFSGAIRAQALAHGGRSAALCGGRHVFMRWKECFFVDVPQVGVRRGGYDRRAWAAAHTQEPVG</sequence>
<name>A0A2J7ZQI9_9CHLO</name>
<organism evidence="3 4">
    <name type="scientific">Tetrabaena socialis</name>
    <dbReference type="NCBI Taxonomy" id="47790"/>
    <lineage>
        <taxon>Eukaryota</taxon>
        <taxon>Viridiplantae</taxon>
        <taxon>Chlorophyta</taxon>
        <taxon>core chlorophytes</taxon>
        <taxon>Chlorophyceae</taxon>
        <taxon>CS clade</taxon>
        <taxon>Chlamydomonadales</taxon>
        <taxon>Tetrabaenaceae</taxon>
        <taxon>Tetrabaena</taxon>
    </lineage>
</organism>
<evidence type="ECO:0000256" key="1">
    <source>
        <dbReference type="ARBA" id="ARBA00061469"/>
    </source>
</evidence>
<comment type="similarity">
    <text evidence="1">Belongs to the GID4/VID24 family.</text>
</comment>
<dbReference type="GO" id="GO:0006623">
    <property type="term" value="P:protein targeting to vacuole"/>
    <property type="evidence" value="ECO:0007669"/>
    <property type="project" value="TreeGrafter"/>
</dbReference>
<dbReference type="EMBL" id="PGGS01000638">
    <property type="protein sequence ID" value="PNH02535.1"/>
    <property type="molecule type" value="Genomic_DNA"/>
</dbReference>
<dbReference type="PANTHER" id="PTHR14534">
    <property type="entry name" value="VACUOLAR IMPORT AND DEGRADATION PROTEIN 24"/>
    <property type="match status" value="1"/>
</dbReference>
<feature type="compositionally biased region" description="Acidic residues" evidence="2">
    <location>
        <begin position="55"/>
        <end position="80"/>
    </location>
</feature>
<dbReference type="GO" id="GO:0045721">
    <property type="term" value="P:negative regulation of gluconeogenesis"/>
    <property type="evidence" value="ECO:0007669"/>
    <property type="project" value="TreeGrafter"/>
</dbReference>
<dbReference type="Proteomes" id="UP000236333">
    <property type="component" value="Unassembled WGS sequence"/>
</dbReference>
<feature type="region of interest" description="Disordered" evidence="2">
    <location>
        <begin position="38"/>
        <end position="90"/>
    </location>
</feature>
<dbReference type="InterPro" id="IPR018618">
    <property type="entry name" value="GID4/10-like"/>
</dbReference>
<dbReference type="OrthoDB" id="62at2759"/>
<dbReference type="Pfam" id="PF09783">
    <property type="entry name" value="Vac_ImportDeg"/>
    <property type="match status" value="1"/>
</dbReference>
<protein>
    <submittedName>
        <fullName evidence="3">Glucose-induced degradation protein 4</fullName>
    </submittedName>
</protein>
<evidence type="ECO:0000256" key="2">
    <source>
        <dbReference type="SAM" id="MobiDB-lite"/>
    </source>
</evidence>
<dbReference type="GO" id="GO:0007039">
    <property type="term" value="P:protein catabolic process in the vacuole"/>
    <property type="evidence" value="ECO:0007669"/>
    <property type="project" value="TreeGrafter"/>
</dbReference>
<dbReference type="GO" id="GO:0034657">
    <property type="term" value="C:GID complex"/>
    <property type="evidence" value="ECO:0007669"/>
    <property type="project" value="TreeGrafter"/>
</dbReference>
<keyword evidence="4" id="KW-1185">Reference proteome</keyword>